<keyword evidence="1" id="KW-0812">Transmembrane</keyword>
<accession>A0A1G1ZQ42</accession>
<keyword evidence="1" id="KW-0472">Membrane</keyword>
<evidence type="ECO:0000256" key="1">
    <source>
        <dbReference type="SAM" id="Phobius"/>
    </source>
</evidence>
<reference evidence="2 3" key="1">
    <citation type="journal article" date="2016" name="Nat. Commun.">
        <title>Thousands of microbial genomes shed light on interconnected biogeochemical processes in an aquifer system.</title>
        <authorList>
            <person name="Anantharaman K."/>
            <person name="Brown C.T."/>
            <person name="Hug L.A."/>
            <person name="Sharon I."/>
            <person name="Castelle C.J."/>
            <person name="Probst A.J."/>
            <person name="Thomas B.C."/>
            <person name="Singh A."/>
            <person name="Wilkins M.J."/>
            <person name="Karaoz U."/>
            <person name="Brodie E.L."/>
            <person name="Williams K.H."/>
            <person name="Hubbard S.S."/>
            <person name="Banfield J.F."/>
        </authorList>
    </citation>
    <scope>NUCLEOTIDE SEQUENCE [LARGE SCALE GENOMIC DNA]</scope>
</reference>
<evidence type="ECO:0000313" key="3">
    <source>
        <dbReference type="Proteomes" id="UP000177942"/>
    </source>
</evidence>
<name>A0A1G1ZQ42_9BACT</name>
<gene>
    <name evidence="2" type="ORF">A3A16_00945</name>
</gene>
<evidence type="ECO:0000313" key="2">
    <source>
        <dbReference type="EMBL" id="OGY65937.1"/>
    </source>
</evidence>
<dbReference type="EMBL" id="MHJJ01000005">
    <property type="protein sequence ID" value="OGY65937.1"/>
    <property type="molecule type" value="Genomic_DNA"/>
</dbReference>
<keyword evidence="1" id="KW-1133">Transmembrane helix</keyword>
<comment type="caution">
    <text evidence="2">The sequence shown here is derived from an EMBL/GenBank/DDBJ whole genome shotgun (WGS) entry which is preliminary data.</text>
</comment>
<dbReference type="AlphaFoldDB" id="A0A1G1ZQ42"/>
<organism evidence="2 3">
    <name type="scientific">Candidatus Harrisonbacteria bacterium RIFCSPLOWO2_01_FULL_44_18</name>
    <dbReference type="NCBI Taxonomy" id="1798407"/>
    <lineage>
        <taxon>Bacteria</taxon>
        <taxon>Candidatus Harrisoniibacteriota</taxon>
    </lineage>
</organism>
<feature type="transmembrane region" description="Helical" evidence="1">
    <location>
        <begin position="63"/>
        <end position="90"/>
    </location>
</feature>
<dbReference type="STRING" id="1798407.A3A16_00945"/>
<sequence length="113" mass="12887">MKYKILFKVYLIWFFRRILPLMVLQVLVLILALKIFAGQVFVAKVFENAAVTARAGYWDFFKYLVSAFFQTRPLIQVVILIMLGFGALILRDIGRALITYAGLKVPGGRNLGE</sequence>
<proteinExistence type="predicted"/>
<dbReference type="Proteomes" id="UP000177942">
    <property type="component" value="Unassembled WGS sequence"/>
</dbReference>
<feature type="transmembrane region" description="Helical" evidence="1">
    <location>
        <begin position="21"/>
        <end position="43"/>
    </location>
</feature>
<protein>
    <submittedName>
        <fullName evidence="2">Uncharacterized protein</fullName>
    </submittedName>
</protein>